<dbReference type="InterPro" id="IPR051609">
    <property type="entry name" value="NmrA/Isoflavone_reductase-like"/>
</dbReference>
<comment type="caution">
    <text evidence="4">The sequence shown here is derived from an EMBL/GenBank/DDBJ whole genome shotgun (WGS) entry which is preliminary data.</text>
</comment>
<dbReference type="Proteomes" id="UP001309876">
    <property type="component" value="Unassembled WGS sequence"/>
</dbReference>
<name>A0AAN7YKK9_9EURO</name>
<dbReference type="Pfam" id="PF05368">
    <property type="entry name" value="NmrA"/>
    <property type="match status" value="1"/>
</dbReference>
<accession>A0AAN7YKK9</accession>
<protein>
    <recommendedName>
        <fullName evidence="3">NmrA-like domain-containing protein</fullName>
    </recommendedName>
</protein>
<dbReference type="Gene3D" id="3.90.25.10">
    <property type="entry name" value="UDP-galactose 4-epimerase, domain 1"/>
    <property type="match status" value="1"/>
</dbReference>
<feature type="domain" description="NmrA-like" evidence="3">
    <location>
        <begin position="45"/>
        <end position="294"/>
    </location>
</feature>
<reference evidence="4 5" key="1">
    <citation type="submission" date="2023-08" db="EMBL/GenBank/DDBJ databases">
        <title>Black Yeasts Isolated from many extreme environments.</title>
        <authorList>
            <person name="Coleine C."/>
            <person name="Stajich J.E."/>
            <person name="Selbmann L."/>
        </authorList>
    </citation>
    <scope>NUCLEOTIDE SEQUENCE [LARGE SCALE GENOMIC DNA]</scope>
    <source>
        <strain evidence="4 5">CCFEE 5910</strain>
    </source>
</reference>
<dbReference type="SUPFAM" id="SSF51735">
    <property type="entry name" value="NAD(P)-binding Rossmann-fold domains"/>
    <property type="match status" value="1"/>
</dbReference>
<evidence type="ECO:0000256" key="2">
    <source>
        <dbReference type="ARBA" id="ARBA00023002"/>
    </source>
</evidence>
<dbReference type="Gene3D" id="3.40.50.720">
    <property type="entry name" value="NAD(P)-binding Rossmann-like Domain"/>
    <property type="match status" value="1"/>
</dbReference>
<dbReference type="PANTHER" id="PTHR47706:SF11">
    <property type="entry name" value="ISOFLAVONE REDUCTASE FAMILY PROTEIN (AFU_ORTHOLOGUE AFUA_1G12510)"/>
    <property type="match status" value="1"/>
</dbReference>
<dbReference type="PANTHER" id="PTHR47706">
    <property type="entry name" value="NMRA-LIKE FAMILY PROTEIN"/>
    <property type="match status" value="1"/>
</dbReference>
<dbReference type="InterPro" id="IPR036291">
    <property type="entry name" value="NAD(P)-bd_dom_sf"/>
</dbReference>
<dbReference type="EMBL" id="JAVRRJ010000001">
    <property type="protein sequence ID" value="KAK5091728.1"/>
    <property type="molecule type" value="Genomic_DNA"/>
</dbReference>
<sequence>MLAYETYQPSFDPTMTYGYKCHSYSDVHYARKCSYSAPTYQAPHNIMILGATGTIGTYITRAIVDANSQGHFGRISIYTSEKTIVEKVQDICALESWGVEIFVGSLDDERRFKDACRGVDTIVSCLGRHAIEKQIPIITWADEIGVNRFFASEYGTDIEYFPNSVHEPPHQMKLKVRAHIAQTKGMEHTYVVTGPYSDLYFGAMKEAPTAGGFDVEAGQACLLGDGNMPVSFTAMNDVGKFVVAALINYITSRNQTLIVHSFTATPNEILAEHETQTRQKWNTQYTDAKTLKVMEKQAYQVYSPLATVLTLRRIWTEGGTLHKFYDDSLLGFVETETLADQVRLNIAKQTGRVPGGVSLLRTLSAV</sequence>
<dbReference type="GO" id="GO:0016491">
    <property type="term" value="F:oxidoreductase activity"/>
    <property type="evidence" value="ECO:0007669"/>
    <property type="project" value="UniProtKB-KW"/>
</dbReference>
<dbReference type="AlphaFoldDB" id="A0AAN7YKK9"/>
<proteinExistence type="predicted"/>
<evidence type="ECO:0000313" key="4">
    <source>
        <dbReference type="EMBL" id="KAK5091728.1"/>
    </source>
</evidence>
<evidence type="ECO:0000259" key="3">
    <source>
        <dbReference type="Pfam" id="PF05368"/>
    </source>
</evidence>
<keyword evidence="1" id="KW-0521">NADP</keyword>
<evidence type="ECO:0000256" key="1">
    <source>
        <dbReference type="ARBA" id="ARBA00022857"/>
    </source>
</evidence>
<gene>
    <name evidence="4" type="ORF">LTR05_001913</name>
</gene>
<keyword evidence="5" id="KW-1185">Reference proteome</keyword>
<organism evidence="4 5">
    <name type="scientific">Lithohypha guttulata</name>
    <dbReference type="NCBI Taxonomy" id="1690604"/>
    <lineage>
        <taxon>Eukaryota</taxon>
        <taxon>Fungi</taxon>
        <taxon>Dikarya</taxon>
        <taxon>Ascomycota</taxon>
        <taxon>Pezizomycotina</taxon>
        <taxon>Eurotiomycetes</taxon>
        <taxon>Chaetothyriomycetidae</taxon>
        <taxon>Chaetothyriales</taxon>
        <taxon>Trichomeriaceae</taxon>
        <taxon>Lithohypha</taxon>
    </lineage>
</organism>
<keyword evidence="2" id="KW-0560">Oxidoreductase</keyword>
<dbReference type="InterPro" id="IPR008030">
    <property type="entry name" value="NmrA-like"/>
</dbReference>
<evidence type="ECO:0000313" key="5">
    <source>
        <dbReference type="Proteomes" id="UP001309876"/>
    </source>
</evidence>